<sequence length="264" mass="29904">MTDTLADPSLERLCELAARDQWRLEELDWSAVDVSMLPVEFRQIAADAFAQLHWGEQTAHVAATRLREWLPEGPARAFLATQQVDEARHVAFFERIIHLFGCEGRVRPSVQRLMREVREADTPEALMLGMQLLIEGVAHSMFLEASRRVQTLDDTEGLDSSLRALKTLVAEAMPRLARDESRHIAFGLHVLRRRIPRLERAARVRLEEKVALWGEWVLEQAREPDLVVGIGVDGEALCARLIDDLNLRISQVGLDTRLAPLRAA</sequence>
<protein>
    <recommendedName>
        <fullName evidence="2">Ferritin-like domain-containing protein</fullName>
    </recommendedName>
</protein>
<proteinExistence type="predicted"/>
<dbReference type="EMBL" id="MH908883">
    <property type="protein sequence ID" value="AYM52753.1"/>
    <property type="molecule type" value="Genomic_DNA"/>
</dbReference>
<organism evidence="1">
    <name type="scientific">Archangium disciforme</name>
    <dbReference type="NCBI Taxonomy" id="38"/>
    <lineage>
        <taxon>Bacteria</taxon>
        <taxon>Pseudomonadati</taxon>
        <taxon>Myxococcota</taxon>
        <taxon>Myxococcia</taxon>
        <taxon>Myxococcales</taxon>
        <taxon>Cystobacterineae</taxon>
        <taxon>Archangiaceae</taxon>
        <taxon>Archangium</taxon>
    </lineage>
</organism>
<dbReference type="InterPro" id="IPR012348">
    <property type="entry name" value="RNR-like"/>
</dbReference>
<evidence type="ECO:0000313" key="1">
    <source>
        <dbReference type="EMBL" id="AYM52753.1"/>
    </source>
</evidence>
<dbReference type="SUPFAM" id="SSF47240">
    <property type="entry name" value="Ferritin-like"/>
    <property type="match status" value="1"/>
</dbReference>
<accession>A0A3S7UVJ5</accession>
<dbReference type="InterPro" id="IPR009078">
    <property type="entry name" value="Ferritin-like_SF"/>
</dbReference>
<reference evidence="1" key="1">
    <citation type="journal article" date="2018" name="J. Ind. Microbiol. Biotechnol.">
        <title>Genome mining reveals uncommon alkylpyrones as type III PKS products from myxobacteria.</title>
        <authorList>
            <person name="Hug J.J."/>
            <person name="Panter F."/>
            <person name="Krug D."/>
            <person name="Muller R."/>
        </authorList>
    </citation>
    <scope>NUCLEOTIDE SEQUENCE</scope>
    <source>
        <strain evidence="1">MCy8408</strain>
    </source>
</reference>
<name>A0A3S7UVJ5_9BACT</name>
<dbReference type="Pfam" id="PF11583">
    <property type="entry name" value="AurF"/>
    <property type="match status" value="1"/>
</dbReference>
<dbReference type="Gene3D" id="1.10.620.20">
    <property type="entry name" value="Ribonucleotide Reductase, subunit A"/>
    <property type="match status" value="1"/>
</dbReference>
<dbReference type="GO" id="GO:0016491">
    <property type="term" value="F:oxidoreductase activity"/>
    <property type="evidence" value="ECO:0007669"/>
    <property type="project" value="InterPro"/>
</dbReference>
<evidence type="ECO:0008006" key="2">
    <source>
        <dbReference type="Google" id="ProtNLM"/>
    </source>
</evidence>
<dbReference type="InterPro" id="IPR025859">
    <property type="entry name" value="AurF/CmlI"/>
</dbReference>
<dbReference type="AlphaFoldDB" id="A0A3S7UVJ5"/>